<gene>
    <name evidence="1" type="ORF">MBORA_12390</name>
</gene>
<organism evidence="1 2">
    <name type="scientific">Methanobrevibacter oralis</name>
    <dbReference type="NCBI Taxonomy" id="66851"/>
    <lineage>
        <taxon>Archaea</taxon>
        <taxon>Methanobacteriati</taxon>
        <taxon>Methanobacteriota</taxon>
        <taxon>Methanomada group</taxon>
        <taxon>Methanobacteria</taxon>
        <taxon>Methanobacteriales</taxon>
        <taxon>Methanobacteriaceae</taxon>
        <taxon>Methanobrevibacter</taxon>
    </lineage>
</organism>
<evidence type="ECO:0000313" key="1">
    <source>
        <dbReference type="EMBL" id="KZX12484.1"/>
    </source>
</evidence>
<accession>A0A166AUD8</accession>
<proteinExistence type="predicted"/>
<dbReference type="EMBL" id="LWMU01000070">
    <property type="protein sequence ID" value="KZX12484.1"/>
    <property type="molecule type" value="Genomic_DNA"/>
</dbReference>
<dbReference type="Proteomes" id="UP000077428">
    <property type="component" value="Unassembled WGS sequence"/>
</dbReference>
<keyword evidence="2" id="KW-1185">Reference proteome</keyword>
<sequence length="165" mass="19128">MNKKILFILMILGICLLLTSPVFAKEKVKIKIDTAEHVFSYKGYITIELTNSKGKEINSKGTIHYNITDEFGNYNWAYEPYDGKIVLRLPAGKYKVNVKFDGDSHYRKAKLTKEVTVKSDGSLDAYTYYDNHNYGLNQKIDDYIEDNYWDDEIYDDPFTYDGEGP</sequence>
<dbReference type="PATRIC" id="fig|66851.6.peg.1343"/>
<dbReference type="AlphaFoldDB" id="A0A166AUD8"/>
<comment type="caution">
    <text evidence="1">The sequence shown here is derived from an EMBL/GenBank/DDBJ whole genome shotgun (WGS) entry which is preliminary data.</text>
</comment>
<reference evidence="2" key="1">
    <citation type="journal article" date="2016" name="Genome Announc.">
        <title>Draft Genome Sequences of Methanobrevibacter curvatus DSM11111, Methanobrevibacter cuticularis DSM11139, Methanobrevibacter filiformis DSM11501, and Methanobrevibacter oralis DSM7256.</title>
        <authorList>
            <person name="Poehlein A."/>
            <person name="Seedorf H."/>
        </authorList>
    </citation>
    <scope>NUCLEOTIDE SEQUENCE [LARGE SCALE GENOMIC DNA]</scope>
    <source>
        <strain evidence="2">DSM 7256 / JCM 30027 / ZR</strain>
    </source>
</reference>
<name>A0A166AUD8_METOA</name>
<protein>
    <submittedName>
        <fullName evidence="1">Uncharacterized protein</fullName>
    </submittedName>
</protein>
<dbReference type="OrthoDB" id="78057at2157"/>
<evidence type="ECO:0000313" key="2">
    <source>
        <dbReference type="Proteomes" id="UP000077428"/>
    </source>
</evidence>
<dbReference type="RefSeq" id="WP_042694232.1">
    <property type="nucleotide sequence ID" value="NZ_CABMAB010000034.1"/>
</dbReference>